<comment type="PTM">
    <text evidence="5">Carbamylation allows a single lysine to coordinate two divalent metal cations.</text>
</comment>
<feature type="modified residue" description="N6-carboxylysine" evidence="5">
    <location>
        <position position="151"/>
    </location>
</feature>
<accession>A0A9X3XKI7</accession>
<proteinExistence type="inferred from homology"/>
<dbReference type="InterPro" id="IPR006680">
    <property type="entry name" value="Amidohydro-rel"/>
</dbReference>
<evidence type="ECO:0000256" key="4">
    <source>
        <dbReference type="ARBA" id="ARBA00022801"/>
    </source>
</evidence>
<dbReference type="Pfam" id="PF01979">
    <property type="entry name" value="Amidohydro_1"/>
    <property type="match status" value="1"/>
</dbReference>
<dbReference type="EMBL" id="JAMRYU010000006">
    <property type="protein sequence ID" value="MDC4239996.1"/>
    <property type="molecule type" value="Genomic_DNA"/>
</dbReference>
<dbReference type="InterPro" id="IPR011059">
    <property type="entry name" value="Metal-dep_hydrolase_composite"/>
</dbReference>
<feature type="domain" description="Amidohydrolase-related" evidence="6">
    <location>
        <begin position="49"/>
        <end position="436"/>
    </location>
</feature>
<evidence type="ECO:0000313" key="7">
    <source>
        <dbReference type="EMBL" id="MDC4239996.1"/>
    </source>
</evidence>
<dbReference type="Gene3D" id="3.20.20.140">
    <property type="entry name" value="Metal-dependent hydrolases"/>
    <property type="match status" value="1"/>
</dbReference>
<comment type="cofactor">
    <cofactor evidence="1">
        <name>Zn(2+)</name>
        <dbReference type="ChEBI" id="CHEBI:29105"/>
    </cofactor>
</comment>
<name>A0A9X3XKI7_9CLOT</name>
<evidence type="ECO:0000256" key="5">
    <source>
        <dbReference type="PIRSR" id="PIRSR611778-50"/>
    </source>
</evidence>
<dbReference type="InterPro" id="IPR032466">
    <property type="entry name" value="Metal_Hydrolase"/>
</dbReference>
<dbReference type="AlphaFoldDB" id="A0A9X3XKI7"/>
<dbReference type="RefSeq" id="WP_272470215.1">
    <property type="nucleotide sequence ID" value="NZ_JAMRYU010000006.1"/>
</dbReference>
<evidence type="ECO:0000259" key="6">
    <source>
        <dbReference type="Pfam" id="PF01979"/>
    </source>
</evidence>
<keyword evidence="3" id="KW-0479">Metal-binding</keyword>
<protein>
    <submittedName>
        <fullName evidence="7">Dihydropyrimidinase</fullName>
        <ecNumber evidence="7">3.5.2.2</ecNumber>
    </submittedName>
</protein>
<sequence length="461" mass="51245">MSLLIKNGTIVTASETYIGDIYIENGIIKEISTCINKEANEVIDVKGKYVIPGGVDVHTHLNLDVGIAVANDDFYTGTVAAACGGTTTIVDHMGFGPKGCNLKHQVDVYHGYADNNAVIDYSFHGVIQNVNEEILNEMESIVRNEGIPSFKVYLTYDYMVNDEEVLKVLNRLKELNGVTTVHCENHGSIKVLKDYYVKNGLKAPKYHPLSRPVEAEGEAVNRMINLSSMAGDAPLYIVHLSSNLGLSYIKMARDRGQNIYAETCPQYLVLEDSKYDLNNNEGLKYIMSPPLRKEEDINALWKGIKDGYIQTVATDHCPFAFNKDKQLGKDDFTKCPNGAPGIEERIPLIFSEGVMKGKININKFVEVCCTNPAKIFGLYPKKGSIQVGADGDIVIIDPTIEKELTIKDLHSNVDYTAYEGIKVKGYPIYTILRGNIIVKDNNFIGEKGNGRFIKREIKEKL</sequence>
<dbReference type="NCBIfam" id="TIGR02033">
    <property type="entry name" value="D-hydantoinase"/>
    <property type="match status" value="1"/>
</dbReference>
<comment type="caution">
    <text evidence="7">The sequence shown here is derived from an EMBL/GenBank/DDBJ whole genome shotgun (WGS) entry which is preliminary data.</text>
</comment>
<dbReference type="Gene3D" id="2.30.40.10">
    <property type="entry name" value="Urease, subunit C, domain 1"/>
    <property type="match status" value="1"/>
</dbReference>
<organism evidence="7 8">
    <name type="scientific">Clostridium tertium</name>
    <dbReference type="NCBI Taxonomy" id="1559"/>
    <lineage>
        <taxon>Bacteria</taxon>
        <taxon>Bacillati</taxon>
        <taxon>Bacillota</taxon>
        <taxon>Clostridia</taxon>
        <taxon>Eubacteriales</taxon>
        <taxon>Clostridiaceae</taxon>
        <taxon>Clostridium</taxon>
    </lineage>
</organism>
<evidence type="ECO:0000256" key="3">
    <source>
        <dbReference type="ARBA" id="ARBA00022723"/>
    </source>
</evidence>
<dbReference type="SUPFAM" id="SSF51338">
    <property type="entry name" value="Composite domain of metallo-dependent hydrolases"/>
    <property type="match status" value="2"/>
</dbReference>
<dbReference type="GO" id="GO:0005829">
    <property type="term" value="C:cytosol"/>
    <property type="evidence" value="ECO:0007669"/>
    <property type="project" value="TreeGrafter"/>
</dbReference>
<dbReference type="PANTHER" id="PTHR11647">
    <property type="entry name" value="HYDRANTOINASE/DIHYDROPYRIMIDINASE FAMILY MEMBER"/>
    <property type="match status" value="1"/>
</dbReference>
<evidence type="ECO:0000256" key="2">
    <source>
        <dbReference type="ARBA" id="ARBA00008829"/>
    </source>
</evidence>
<evidence type="ECO:0000256" key="1">
    <source>
        <dbReference type="ARBA" id="ARBA00001947"/>
    </source>
</evidence>
<comment type="similarity">
    <text evidence="2">Belongs to the metallo-dependent hydrolases superfamily. Hydantoinase/dihydropyrimidinase family.</text>
</comment>
<evidence type="ECO:0000313" key="8">
    <source>
        <dbReference type="Proteomes" id="UP001141183"/>
    </source>
</evidence>
<keyword evidence="4 7" id="KW-0378">Hydrolase</keyword>
<dbReference type="Proteomes" id="UP001141183">
    <property type="component" value="Unassembled WGS sequence"/>
</dbReference>
<dbReference type="GO" id="GO:0004157">
    <property type="term" value="F:dihydropyrimidinase activity"/>
    <property type="evidence" value="ECO:0007669"/>
    <property type="project" value="UniProtKB-EC"/>
</dbReference>
<reference evidence="7" key="1">
    <citation type="submission" date="2022-05" db="EMBL/GenBank/DDBJ databases">
        <title>Draft genome sequence of Clostridium tertium strain CP3 isolated from Peru.</title>
        <authorList>
            <person name="Hurtado R."/>
            <person name="Lima L."/>
            <person name="Sousa T."/>
            <person name="Jaiswal A.K."/>
            <person name="Tiwari S."/>
            <person name="Maturrano L."/>
            <person name="Brenig B."/>
            <person name="Azevedo V."/>
        </authorList>
    </citation>
    <scope>NUCLEOTIDE SEQUENCE</scope>
    <source>
        <strain evidence="7">CP3</strain>
    </source>
</reference>
<dbReference type="EC" id="3.5.2.2" evidence="7"/>
<dbReference type="InterPro" id="IPR011778">
    <property type="entry name" value="Hydantoinase/dihydroPyrase"/>
</dbReference>
<dbReference type="InterPro" id="IPR050378">
    <property type="entry name" value="Metallo-dep_Hydrolases_sf"/>
</dbReference>
<gene>
    <name evidence="7" type="primary">hydA</name>
    <name evidence="7" type="ORF">NE398_07450</name>
</gene>
<dbReference type="SUPFAM" id="SSF51556">
    <property type="entry name" value="Metallo-dependent hydrolases"/>
    <property type="match status" value="1"/>
</dbReference>
<dbReference type="CDD" id="cd01314">
    <property type="entry name" value="D-HYD"/>
    <property type="match status" value="1"/>
</dbReference>
<dbReference type="FunFam" id="3.20.20.140:FF:000076">
    <property type="entry name" value="Dihydropyrimidinase like 2"/>
    <property type="match status" value="1"/>
</dbReference>
<dbReference type="GO" id="GO:0046872">
    <property type="term" value="F:metal ion binding"/>
    <property type="evidence" value="ECO:0007669"/>
    <property type="project" value="UniProtKB-KW"/>
</dbReference>
<dbReference type="PANTHER" id="PTHR11647:SF1">
    <property type="entry name" value="COLLAPSIN RESPONSE MEDIATOR PROTEIN"/>
    <property type="match status" value="1"/>
</dbReference>
<keyword evidence="8" id="KW-1185">Reference proteome</keyword>